<dbReference type="RefSeq" id="WP_074874984.1">
    <property type="nucleotide sequence ID" value="NZ_FOXI01000001.1"/>
</dbReference>
<keyword evidence="3" id="KW-1185">Reference proteome</keyword>
<dbReference type="Proteomes" id="UP000183769">
    <property type="component" value="Unassembled WGS sequence"/>
</dbReference>
<sequence>MTPEDLRADVPVCEEGTYLNTGASGPASQTVVDAVGEFVAYHETEAPVTEGAYPAAFGALDGARETFADFLNADPEEIALTESTSDGIARAAAAIDWEPGDTVVRTDLEHSAGILPWWNLRDRGVDVRVLETDGGRVDLDALAAAVEDARLLCLSSITWNYGTRLPIAEIVEIAHEHDCLVLVDAVQTFGQRPLDVREWGADFVVGACHKWLLGPWGAGVLYVDREVAETLRPAQVGYRSVESPGADDPAFKPGAMRFEVGTTSPAPYVGAEAAIEIVQELGFDTIQSEIERLSNRLKAGLGDRLISPEAYESGLVTFAVDDPEATVERLAEADIYVRTLPDPDAVRASVHVFNTEAEVDELLSAVDG</sequence>
<dbReference type="Pfam" id="PF00266">
    <property type="entry name" value="Aminotran_5"/>
    <property type="match status" value="1"/>
</dbReference>
<keyword evidence="2" id="KW-0456">Lyase</keyword>
<dbReference type="OrthoDB" id="9577at2157"/>
<accession>A0A1I5MQ31</accession>
<evidence type="ECO:0000259" key="1">
    <source>
        <dbReference type="Pfam" id="PF00266"/>
    </source>
</evidence>
<dbReference type="EMBL" id="FOXI01000001">
    <property type="protein sequence ID" value="SFP11623.1"/>
    <property type="molecule type" value="Genomic_DNA"/>
</dbReference>
<feature type="domain" description="Aminotransferase class V" evidence="1">
    <location>
        <begin position="18"/>
        <end position="362"/>
    </location>
</feature>
<dbReference type="GO" id="GO:0016829">
    <property type="term" value="F:lyase activity"/>
    <property type="evidence" value="ECO:0007669"/>
    <property type="project" value="UniProtKB-KW"/>
</dbReference>
<dbReference type="Gene3D" id="3.40.640.10">
    <property type="entry name" value="Type I PLP-dependent aspartate aminotransferase-like (Major domain)"/>
    <property type="match status" value="1"/>
</dbReference>
<protein>
    <submittedName>
        <fullName evidence="2">Selenocysteine lyase/Cysteine desulfurase</fullName>
    </submittedName>
</protein>
<dbReference type="InterPro" id="IPR015422">
    <property type="entry name" value="PyrdxlP-dep_Trfase_small"/>
</dbReference>
<dbReference type="InterPro" id="IPR015421">
    <property type="entry name" value="PyrdxlP-dep_Trfase_major"/>
</dbReference>
<proteinExistence type="predicted"/>
<dbReference type="SUPFAM" id="SSF53383">
    <property type="entry name" value="PLP-dependent transferases"/>
    <property type="match status" value="1"/>
</dbReference>
<dbReference type="InterPro" id="IPR015424">
    <property type="entry name" value="PyrdxlP-dep_Trfase"/>
</dbReference>
<dbReference type="AlphaFoldDB" id="A0A1I5MQ31"/>
<organism evidence="2 3">
    <name type="scientific">Halolamina pelagica</name>
    <dbReference type="NCBI Taxonomy" id="699431"/>
    <lineage>
        <taxon>Archaea</taxon>
        <taxon>Methanobacteriati</taxon>
        <taxon>Methanobacteriota</taxon>
        <taxon>Stenosarchaea group</taxon>
        <taxon>Halobacteria</taxon>
        <taxon>Halobacteriales</taxon>
        <taxon>Haloferacaceae</taxon>
    </lineage>
</organism>
<reference evidence="3" key="1">
    <citation type="submission" date="2016-10" db="EMBL/GenBank/DDBJ databases">
        <authorList>
            <person name="Varghese N."/>
            <person name="Submissions S."/>
        </authorList>
    </citation>
    <scope>NUCLEOTIDE SEQUENCE [LARGE SCALE GENOMIC DNA]</scope>
    <source>
        <strain evidence="3">CGMCC 1.10329</strain>
    </source>
</reference>
<dbReference type="InterPro" id="IPR000192">
    <property type="entry name" value="Aminotrans_V_dom"/>
</dbReference>
<dbReference type="PANTHER" id="PTHR43586:SF15">
    <property type="entry name" value="BLR3095 PROTEIN"/>
    <property type="match status" value="1"/>
</dbReference>
<evidence type="ECO:0000313" key="2">
    <source>
        <dbReference type="EMBL" id="SFP11623.1"/>
    </source>
</evidence>
<gene>
    <name evidence="2" type="ORF">SAMN05216277_101358</name>
</gene>
<dbReference type="Gene3D" id="3.90.1150.10">
    <property type="entry name" value="Aspartate Aminotransferase, domain 1"/>
    <property type="match status" value="1"/>
</dbReference>
<evidence type="ECO:0000313" key="3">
    <source>
        <dbReference type="Proteomes" id="UP000183769"/>
    </source>
</evidence>
<name>A0A1I5MQ31_9EURY</name>
<dbReference type="PANTHER" id="PTHR43586">
    <property type="entry name" value="CYSTEINE DESULFURASE"/>
    <property type="match status" value="1"/>
</dbReference>